<evidence type="ECO:0000313" key="2">
    <source>
        <dbReference type="Proteomes" id="UP000244488"/>
    </source>
</evidence>
<protein>
    <submittedName>
        <fullName evidence="1">Putative zinc finger in N-recognin</fullName>
    </submittedName>
</protein>
<sequence>MHSRKFESLRFHTYPPVTGVSSFDTLPRCGGLFCRRLSCRFQFFHFVLARGLCHRPLPFDKVKTAYELLGPASASDAPVLRTPSVSSFLSSSHVSSVSLSELLPSSVDLYDPSEECEMLLESLPLPKSIRLFLFGEDDDMWGTGEREDSARQREDEGRCDPVISAALKLPSPTAWPSAVSEAHALRILLRESQVKQTPQPSLFSDPYI</sequence>
<gene>
    <name evidence="1" type="ORF">TGBR9_382030</name>
</gene>
<dbReference type="Proteomes" id="UP000244488">
    <property type="component" value="Unassembled WGS sequence"/>
</dbReference>
<dbReference type="AlphaFoldDB" id="A0A2T6IVL3"/>
<proteinExistence type="predicted"/>
<dbReference type="EMBL" id="AFHV02001327">
    <property type="protein sequence ID" value="PUA89382.1"/>
    <property type="molecule type" value="Genomic_DNA"/>
</dbReference>
<dbReference type="VEuPathDB" id="ToxoDB:TGBR9_382030"/>
<evidence type="ECO:0000313" key="1">
    <source>
        <dbReference type="EMBL" id="PUA89382.1"/>
    </source>
</evidence>
<reference evidence="1 2" key="1">
    <citation type="journal article" date="2016" name="Nat. Commun.">
        <title>Local admixture of amplified and diversified secreted pathogenesis determinants shapes mosaic Toxoplasma gondii genomes.</title>
        <authorList>
            <person name="Lorenzi H."/>
            <person name="Khan A."/>
            <person name="Behnke M.S."/>
            <person name="Namasivayam S."/>
            <person name="Swapna L.S."/>
            <person name="Hadjithomas M."/>
            <person name="Karamycheva S."/>
            <person name="Pinney D."/>
            <person name="Brunk B.P."/>
            <person name="Ajioka J.W."/>
            <person name="Ajzenberg D."/>
            <person name="Boothroyd J.C."/>
            <person name="Boyle J.P."/>
            <person name="Darde M.L."/>
            <person name="Diaz-Miranda M.A."/>
            <person name="Dubey J.P."/>
            <person name="Fritz H.M."/>
            <person name="Gennari S.M."/>
            <person name="Gregory B.D."/>
            <person name="Kim K."/>
            <person name="Saeij J.P."/>
            <person name="Su C."/>
            <person name="White M.W."/>
            <person name="Zhu X.Q."/>
            <person name="Howe D.K."/>
            <person name="Rosenthal B.M."/>
            <person name="Grigg M.E."/>
            <person name="Parkinson J."/>
            <person name="Liu L."/>
            <person name="Kissinger J.C."/>
            <person name="Roos D.S."/>
            <person name="Sibley L.D."/>
        </authorList>
    </citation>
    <scope>NUCLEOTIDE SEQUENCE [LARGE SCALE GENOMIC DNA]</scope>
    <source>
        <strain evidence="1 2">TgCATBr9</strain>
    </source>
</reference>
<name>A0A2T6IVL3_TOXGO</name>
<comment type="caution">
    <text evidence="1">The sequence shown here is derived from an EMBL/GenBank/DDBJ whole genome shotgun (WGS) entry which is preliminary data.</text>
</comment>
<organism evidence="1 2">
    <name type="scientific">Toxoplasma gondii TgCATBr9</name>
    <dbReference type="NCBI Taxonomy" id="943120"/>
    <lineage>
        <taxon>Eukaryota</taxon>
        <taxon>Sar</taxon>
        <taxon>Alveolata</taxon>
        <taxon>Apicomplexa</taxon>
        <taxon>Conoidasida</taxon>
        <taxon>Coccidia</taxon>
        <taxon>Eucoccidiorida</taxon>
        <taxon>Eimeriorina</taxon>
        <taxon>Sarcocystidae</taxon>
        <taxon>Toxoplasma</taxon>
    </lineage>
</organism>
<accession>A0A2T6IVL3</accession>